<evidence type="ECO:0000256" key="7">
    <source>
        <dbReference type="SAM" id="SignalP"/>
    </source>
</evidence>
<dbReference type="SUPFAM" id="SSF53187">
    <property type="entry name" value="Zn-dependent exopeptidases"/>
    <property type="match status" value="1"/>
</dbReference>
<evidence type="ECO:0000256" key="5">
    <source>
        <dbReference type="ARBA" id="ARBA00022801"/>
    </source>
</evidence>
<dbReference type="STRING" id="2017.SAMN05444320_10368"/>
<keyword evidence="2" id="KW-0645">Protease</keyword>
<organism evidence="9 10">
    <name type="scientific">Streptoalloteichus hindustanus</name>
    <dbReference type="NCBI Taxonomy" id="2017"/>
    <lineage>
        <taxon>Bacteria</taxon>
        <taxon>Bacillati</taxon>
        <taxon>Actinomycetota</taxon>
        <taxon>Actinomycetes</taxon>
        <taxon>Pseudonocardiales</taxon>
        <taxon>Pseudonocardiaceae</taxon>
        <taxon>Streptoalloteichus</taxon>
    </lineage>
</organism>
<dbReference type="GO" id="GO:0008235">
    <property type="term" value="F:metalloexopeptidase activity"/>
    <property type="evidence" value="ECO:0007669"/>
    <property type="project" value="InterPro"/>
</dbReference>
<dbReference type="GO" id="GO:0046872">
    <property type="term" value="F:metal ion binding"/>
    <property type="evidence" value="ECO:0007669"/>
    <property type="project" value="UniProtKB-KW"/>
</dbReference>
<dbReference type="AlphaFoldDB" id="A0A1M5ADF6"/>
<dbReference type="GO" id="GO:0004177">
    <property type="term" value="F:aminopeptidase activity"/>
    <property type="evidence" value="ECO:0007669"/>
    <property type="project" value="InterPro"/>
</dbReference>
<keyword evidence="10" id="KW-1185">Reference proteome</keyword>
<evidence type="ECO:0000259" key="8">
    <source>
        <dbReference type="Pfam" id="PF04389"/>
    </source>
</evidence>
<proteinExistence type="inferred from homology"/>
<dbReference type="OrthoDB" id="345880at2"/>
<name>A0A1M5ADF6_STRHI</name>
<feature type="chain" id="PRO_5012883560" evidence="7">
    <location>
        <begin position="31"/>
        <end position="333"/>
    </location>
</feature>
<sequence length="333" mass="35448">MSRVLSTRLLRVATTVAGIAALTLAAPAGASPTTTAAPDIPVANVKAHLQQLQTIATNNGGNRAHGRPGYKASVDYVKSKLDAAGYRTTVQQFTTSGRVGYNLLADWPGGDEDSVLMVGAHLDSVSAGPGINDNGSGSAAILETALAVAREKFQPRQHLRFAWWGAEELGLRGSRYYVNNLSRSEQSKIKGYLNFDMVGSPNPGYFLYDGDDSDGEGAGPGPEGSAEIEKVLEDYFESIGVPTEGTDFDGRSDYGPFIAVGIPAGGTFTGAEQRKTRAQAQKWGGQANVAFDRCYHARCDTVNNINDKALDHNSDAIAHAVWTLSSNPRLLKR</sequence>
<protein>
    <submittedName>
        <fullName evidence="9">Peptidase family M28</fullName>
    </submittedName>
</protein>
<dbReference type="Gene3D" id="3.40.630.10">
    <property type="entry name" value="Zn peptidases"/>
    <property type="match status" value="1"/>
</dbReference>
<dbReference type="InterPro" id="IPR007484">
    <property type="entry name" value="Peptidase_M28"/>
</dbReference>
<feature type="signal peptide" evidence="7">
    <location>
        <begin position="1"/>
        <end position="30"/>
    </location>
</feature>
<reference evidence="9 10" key="1">
    <citation type="submission" date="2016-11" db="EMBL/GenBank/DDBJ databases">
        <authorList>
            <person name="Jaros S."/>
            <person name="Januszkiewicz K."/>
            <person name="Wedrychowicz H."/>
        </authorList>
    </citation>
    <scope>NUCLEOTIDE SEQUENCE [LARGE SCALE GENOMIC DNA]</scope>
    <source>
        <strain evidence="9 10">DSM 44523</strain>
    </source>
</reference>
<dbReference type="Pfam" id="PF04389">
    <property type="entry name" value="Peptidase_M28"/>
    <property type="match status" value="1"/>
</dbReference>
<comment type="similarity">
    <text evidence="1">Belongs to the peptidase M28 family. M28A subfamily.</text>
</comment>
<keyword evidence="5" id="KW-0378">Hydrolase</keyword>
<keyword evidence="4 7" id="KW-0732">Signal</keyword>
<dbReference type="FunFam" id="3.40.630.10:FF:000066">
    <property type="entry name" value="M28 family peptidase"/>
    <property type="match status" value="1"/>
</dbReference>
<dbReference type="PANTHER" id="PTHR12147:SF26">
    <property type="entry name" value="PEPTIDASE M28 DOMAIN-CONTAINING PROTEIN"/>
    <property type="match status" value="1"/>
</dbReference>
<dbReference type="CDD" id="cd03876">
    <property type="entry name" value="M28_SGAP_like"/>
    <property type="match status" value="1"/>
</dbReference>
<evidence type="ECO:0000256" key="6">
    <source>
        <dbReference type="ARBA" id="ARBA00022833"/>
    </source>
</evidence>
<evidence type="ECO:0000256" key="2">
    <source>
        <dbReference type="ARBA" id="ARBA00022670"/>
    </source>
</evidence>
<feature type="domain" description="Peptidase M28" evidence="8">
    <location>
        <begin position="102"/>
        <end position="320"/>
    </location>
</feature>
<evidence type="ECO:0000313" key="9">
    <source>
        <dbReference type="EMBL" id="SHF28174.1"/>
    </source>
</evidence>
<dbReference type="GO" id="GO:0006508">
    <property type="term" value="P:proteolysis"/>
    <property type="evidence" value="ECO:0007669"/>
    <property type="project" value="UniProtKB-KW"/>
</dbReference>
<dbReference type="RefSeq" id="WP_083959527.1">
    <property type="nucleotide sequence ID" value="NZ_FQVN01000003.1"/>
</dbReference>
<evidence type="ECO:0000256" key="4">
    <source>
        <dbReference type="ARBA" id="ARBA00022729"/>
    </source>
</evidence>
<keyword evidence="6" id="KW-0862">Zinc</keyword>
<keyword evidence="3" id="KW-0479">Metal-binding</keyword>
<evidence type="ECO:0000313" key="10">
    <source>
        <dbReference type="Proteomes" id="UP000184501"/>
    </source>
</evidence>
<evidence type="ECO:0000256" key="1">
    <source>
        <dbReference type="ARBA" id="ARBA00005957"/>
    </source>
</evidence>
<dbReference type="EMBL" id="FQVN01000003">
    <property type="protein sequence ID" value="SHF28174.1"/>
    <property type="molecule type" value="Genomic_DNA"/>
</dbReference>
<dbReference type="InterPro" id="IPR041756">
    <property type="entry name" value="M28_SGAP-like"/>
</dbReference>
<evidence type="ECO:0000256" key="3">
    <source>
        <dbReference type="ARBA" id="ARBA00022723"/>
    </source>
</evidence>
<gene>
    <name evidence="9" type="ORF">SAMN05444320_10368</name>
</gene>
<dbReference type="Proteomes" id="UP000184501">
    <property type="component" value="Unassembled WGS sequence"/>
</dbReference>
<accession>A0A1M5ADF6</accession>
<dbReference type="InterPro" id="IPR045175">
    <property type="entry name" value="M28_fam"/>
</dbReference>
<dbReference type="PANTHER" id="PTHR12147">
    <property type="entry name" value="METALLOPEPTIDASE M28 FAMILY MEMBER"/>
    <property type="match status" value="1"/>
</dbReference>